<dbReference type="Proteomes" id="UP000253141">
    <property type="component" value="Unassembled WGS sequence"/>
</dbReference>
<evidence type="ECO:0000259" key="1">
    <source>
        <dbReference type="Pfam" id="PF21880"/>
    </source>
</evidence>
<keyword evidence="3" id="KW-1185">Reference proteome</keyword>
<evidence type="ECO:0000313" key="3">
    <source>
        <dbReference type="Proteomes" id="UP000253141"/>
    </source>
</evidence>
<dbReference type="OrthoDB" id="3034787at2"/>
<evidence type="ECO:0000313" key="2">
    <source>
        <dbReference type="EMBL" id="RDB02792.1"/>
    </source>
</evidence>
<feature type="domain" description="DUF6916" evidence="1">
    <location>
        <begin position="5"/>
        <end position="97"/>
    </location>
</feature>
<dbReference type="AlphaFoldDB" id="A0A369I193"/>
<dbReference type="EMBL" id="QPIW01000036">
    <property type="protein sequence ID" value="RDB02792.1"/>
    <property type="molecule type" value="Genomic_DNA"/>
</dbReference>
<protein>
    <recommendedName>
        <fullName evidence="1">DUF6916 domain-containing protein</fullName>
    </recommendedName>
</protein>
<proteinExistence type="predicted"/>
<reference evidence="2 3" key="1">
    <citation type="submission" date="2018-07" db="EMBL/GenBank/DDBJ databases">
        <title>Genome analysis of Runella aurantiaca.</title>
        <authorList>
            <person name="Yang X."/>
        </authorList>
    </citation>
    <scope>NUCLEOTIDE SEQUENCE [LARGE SCALE GENOMIC DNA]</scope>
    <source>
        <strain evidence="2 3">YX9</strain>
    </source>
</reference>
<dbReference type="Pfam" id="PF21880">
    <property type="entry name" value="DUF6916"/>
    <property type="match status" value="1"/>
</dbReference>
<organism evidence="2 3">
    <name type="scientific">Runella aurantiaca</name>
    <dbReference type="NCBI Taxonomy" id="2282308"/>
    <lineage>
        <taxon>Bacteria</taxon>
        <taxon>Pseudomonadati</taxon>
        <taxon>Bacteroidota</taxon>
        <taxon>Cytophagia</taxon>
        <taxon>Cytophagales</taxon>
        <taxon>Spirosomataceae</taxon>
        <taxon>Runella</taxon>
    </lineage>
</organism>
<dbReference type="RefSeq" id="WP_114464135.1">
    <property type="nucleotide sequence ID" value="NZ_QPIW01000036.1"/>
</dbReference>
<gene>
    <name evidence="2" type="ORF">DVG78_27150</name>
</gene>
<accession>A0A369I193</accession>
<name>A0A369I193_9BACT</name>
<dbReference type="InterPro" id="IPR054209">
    <property type="entry name" value="DUF6916"/>
</dbReference>
<comment type="caution">
    <text evidence="2">The sequence shown here is derived from an EMBL/GenBank/DDBJ whole genome shotgun (WGS) entry which is preliminary data.</text>
</comment>
<sequence length="98" mass="11186">MVEKITVADFQPYLNQNFSIRFTPDTIQSSQLIRVSTWGSESDKFRQPFTLEFETGLTQTYYLQGTFVLVHPTVGELVLFMVPIGLGTKGMRYEVVIS</sequence>